<keyword evidence="1" id="KW-1185">Reference proteome</keyword>
<evidence type="ECO:0000313" key="2">
    <source>
        <dbReference type="WBParaSite" id="scaffold12464_cov171.g16313"/>
    </source>
</evidence>
<dbReference type="Proteomes" id="UP000887561">
    <property type="component" value="Unplaced"/>
</dbReference>
<dbReference type="WBParaSite" id="scaffold12464_cov171.g16313">
    <property type="protein sequence ID" value="scaffold12464_cov171.g16313"/>
    <property type="gene ID" value="scaffold12464_cov171.g16313"/>
</dbReference>
<dbReference type="GO" id="GO:0008374">
    <property type="term" value="F:O-acyltransferase activity"/>
    <property type="evidence" value="ECO:0007669"/>
    <property type="project" value="InterPro"/>
</dbReference>
<name>A0A915LI14_MELJA</name>
<proteinExistence type="predicted"/>
<dbReference type="Gene3D" id="3.40.50.1820">
    <property type="entry name" value="alpha/beta hydrolase"/>
    <property type="match status" value="1"/>
</dbReference>
<protein>
    <submittedName>
        <fullName evidence="2">Uncharacterized protein</fullName>
    </submittedName>
</protein>
<organism evidence="1 2">
    <name type="scientific">Meloidogyne javanica</name>
    <name type="common">Root-knot nematode worm</name>
    <dbReference type="NCBI Taxonomy" id="6303"/>
    <lineage>
        <taxon>Eukaryota</taxon>
        <taxon>Metazoa</taxon>
        <taxon>Ecdysozoa</taxon>
        <taxon>Nematoda</taxon>
        <taxon>Chromadorea</taxon>
        <taxon>Rhabditida</taxon>
        <taxon>Tylenchina</taxon>
        <taxon>Tylenchomorpha</taxon>
        <taxon>Tylenchoidea</taxon>
        <taxon>Meloidogynidae</taxon>
        <taxon>Meloidogyninae</taxon>
        <taxon>Meloidogyne</taxon>
        <taxon>Meloidogyne incognita group</taxon>
    </lineage>
</organism>
<sequence length="69" mass="7807">MKWRTESKKSNYGNGDGTVNLRSLSVCKQWDSDNNSGYQVNTTVLDGADHMGILNDDRTIELIKNIIFK</sequence>
<accession>A0A915LI14</accession>
<dbReference type="InterPro" id="IPR029058">
    <property type="entry name" value="AB_hydrolase_fold"/>
</dbReference>
<dbReference type="GO" id="GO:0006629">
    <property type="term" value="P:lipid metabolic process"/>
    <property type="evidence" value="ECO:0007669"/>
    <property type="project" value="InterPro"/>
</dbReference>
<dbReference type="InterPro" id="IPR003386">
    <property type="entry name" value="LACT/PDAT_acylTrfase"/>
</dbReference>
<evidence type="ECO:0000313" key="1">
    <source>
        <dbReference type="Proteomes" id="UP000887561"/>
    </source>
</evidence>
<dbReference type="AlphaFoldDB" id="A0A915LI14"/>
<dbReference type="Pfam" id="PF02450">
    <property type="entry name" value="LCAT"/>
    <property type="match status" value="1"/>
</dbReference>
<reference evidence="2" key="1">
    <citation type="submission" date="2022-11" db="UniProtKB">
        <authorList>
            <consortium name="WormBaseParasite"/>
        </authorList>
    </citation>
    <scope>IDENTIFICATION</scope>
</reference>